<evidence type="ECO:0000256" key="2">
    <source>
        <dbReference type="SAM" id="Phobius"/>
    </source>
</evidence>
<feature type="compositionally biased region" description="Low complexity" evidence="1">
    <location>
        <begin position="186"/>
        <end position="198"/>
    </location>
</feature>
<sequence length="234" mass="25873">MSALTSIQFTPILLKGVSAVFLYQGGDHLVQGVKKYLSPDERAKLPSDVVTLMDSQYRFLGGMYMGLGAIVGWTTFDISERHVPLAVIMGTIVLAGIARAVSGAVFGWAFPWLRRATVVEIVVPPLIYWFGIRKYAASIQLLYQEQLKEVIRTLQTPRRIDHSTQMFCLGRSESRDPAERDERRASQSLSDSSTLGSESIDIDSLSTAQKAGLNSTTVEALLGLFEKLHVHIEV</sequence>
<evidence type="ECO:0000313" key="4">
    <source>
        <dbReference type="EMBL" id="PTD09964.1"/>
    </source>
</evidence>
<dbReference type="Proteomes" id="UP000241587">
    <property type="component" value="Unassembled WGS sequence"/>
</dbReference>
<dbReference type="EMBL" id="PVEM01000003">
    <property type="protein sequence ID" value="PTD09964.1"/>
    <property type="molecule type" value="Genomic_DNA"/>
</dbReference>
<evidence type="ECO:0000256" key="1">
    <source>
        <dbReference type="SAM" id="MobiDB-lite"/>
    </source>
</evidence>
<keyword evidence="2" id="KW-1133">Transmembrane helix</keyword>
<dbReference type="AlphaFoldDB" id="A0A2T4H2E5"/>
<feature type="chain" id="PRO_5015549646" evidence="3">
    <location>
        <begin position="20"/>
        <end position="234"/>
    </location>
</feature>
<keyword evidence="5" id="KW-1185">Reference proteome</keyword>
<proteinExistence type="predicted"/>
<evidence type="ECO:0000313" key="5">
    <source>
        <dbReference type="Proteomes" id="UP000241587"/>
    </source>
</evidence>
<feature type="transmembrane region" description="Helical" evidence="2">
    <location>
        <begin position="83"/>
        <end position="106"/>
    </location>
</feature>
<dbReference type="Pfam" id="PF14248">
    <property type="entry name" value="DUF4345"/>
    <property type="match status" value="1"/>
</dbReference>
<keyword evidence="3" id="KW-0732">Signal</keyword>
<feature type="transmembrane region" description="Helical" evidence="2">
    <location>
        <begin position="57"/>
        <end position="76"/>
    </location>
</feature>
<gene>
    <name evidence="4" type="ORF">FCULG_00007730</name>
</gene>
<dbReference type="OrthoDB" id="5085654at2759"/>
<accession>A0A2T4H2E5</accession>
<keyword evidence="2" id="KW-0472">Membrane</keyword>
<feature type="compositionally biased region" description="Basic and acidic residues" evidence="1">
    <location>
        <begin position="172"/>
        <end position="185"/>
    </location>
</feature>
<protein>
    <submittedName>
        <fullName evidence="4">Uncharacterized protein</fullName>
    </submittedName>
</protein>
<dbReference type="InterPro" id="IPR025597">
    <property type="entry name" value="DUF4345"/>
</dbReference>
<feature type="signal peptide" evidence="3">
    <location>
        <begin position="1"/>
        <end position="19"/>
    </location>
</feature>
<comment type="caution">
    <text evidence="4">The sequence shown here is derived from an EMBL/GenBank/DDBJ whole genome shotgun (WGS) entry which is preliminary data.</text>
</comment>
<name>A0A2T4H2E5_FUSCU</name>
<keyword evidence="2" id="KW-0812">Transmembrane</keyword>
<feature type="region of interest" description="Disordered" evidence="1">
    <location>
        <begin position="171"/>
        <end position="198"/>
    </location>
</feature>
<evidence type="ECO:0000256" key="3">
    <source>
        <dbReference type="SAM" id="SignalP"/>
    </source>
</evidence>
<organism evidence="4 5">
    <name type="scientific">Fusarium culmorum</name>
    <dbReference type="NCBI Taxonomy" id="5516"/>
    <lineage>
        <taxon>Eukaryota</taxon>
        <taxon>Fungi</taxon>
        <taxon>Dikarya</taxon>
        <taxon>Ascomycota</taxon>
        <taxon>Pezizomycotina</taxon>
        <taxon>Sordariomycetes</taxon>
        <taxon>Hypocreomycetidae</taxon>
        <taxon>Hypocreales</taxon>
        <taxon>Nectriaceae</taxon>
        <taxon>Fusarium</taxon>
    </lineage>
</organism>
<reference evidence="4 5" key="1">
    <citation type="submission" date="2018-02" db="EMBL/GenBank/DDBJ databases">
        <title>Fusarium culmorum secondary metabolites in fungal-bacterial-plant interactions.</title>
        <authorList>
            <person name="Schmidt R."/>
        </authorList>
    </citation>
    <scope>NUCLEOTIDE SEQUENCE [LARGE SCALE GENOMIC DNA]</scope>
    <source>
        <strain evidence="4 5">PV</strain>
    </source>
</reference>